<organism evidence="2 3">
    <name type="scientific">Penicillium brevicompactum</name>
    <dbReference type="NCBI Taxonomy" id="5074"/>
    <lineage>
        <taxon>Eukaryota</taxon>
        <taxon>Fungi</taxon>
        <taxon>Dikarya</taxon>
        <taxon>Ascomycota</taxon>
        <taxon>Pezizomycotina</taxon>
        <taxon>Eurotiomycetes</taxon>
        <taxon>Eurotiomycetidae</taxon>
        <taxon>Eurotiales</taxon>
        <taxon>Aspergillaceae</taxon>
        <taxon>Penicillium</taxon>
    </lineage>
</organism>
<protein>
    <submittedName>
        <fullName evidence="2">Uncharacterized protein</fullName>
    </submittedName>
</protein>
<evidence type="ECO:0000256" key="1">
    <source>
        <dbReference type="SAM" id="MobiDB-lite"/>
    </source>
</evidence>
<reference evidence="2" key="2">
    <citation type="journal article" date="2023" name="IMA Fungus">
        <title>Comparative genomic study of the Penicillium genus elucidates a diverse pangenome and 15 lateral gene transfer events.</title>
        <authorList>
            <person name="Petersen C."/>
            <person name="Sorensen T."/>
            <person name="Nielsen M.R."/>
            <person name="Sondergaard T.E."/>
            <person name="Sorensen J.L."/>
            <person name="Fitzpatrick D.A."/>
            <person name="Frisvad J.C."/>
            <person name="Nielsen K.L."/>
        </authorList>
    </citation>
    <scope>NUCLEOTIDE SEQUENCE</scope>
    <source>
        <strain evidence="2">IBT 35675</strain>
    </source>
</reference>
<dbReference type="EMBL" id="JAPZBR010000008">
    <property type="protein sequence ID" value="KAJ5341506.1"/>
    <property type="molecule type" value="Genomic_DNA"/>
</dbReference>
<dbReference type="AlphaFoldDB" id="A0A9W9QNP8"/>
<sequence>MASSKRSPSVDSYPLEEGAKEASSEMLETVPHPQQSGETKEGAWSSAKKNPKVIMYSVTACISSMLWGFDIGTCPSVHIEKYCDNLTYIPI</sequence>
<feature type="region of interest" description="Disordered" evidence="1">
    <location>
        <begin position="1"/>
        <end position="47"/>
    </location>
</feature>
<gene>
    <name evidence="2" type="ORF">N7541_010630</name>
</gene>
<keyword evidence="3" id="KW-1185">Reference proteome</keyword>
<proteinExistence type="predicted"/>
<comment type="caution">
    <text evidence="2">The sequence shown here is derived from an EMBL/GenBank/DDBJ whole genome shotgun (WGS) entry which is preliminary data.</text>
</comment>
<evidence type="ECO:0000313" key="3">
    <source>
        <dbReference type="Proteomes" id="UP001148299"/>
    </source>
</evidence>
<accession>A0A9W9QNP8</accession>
<feature type="compositionally biased region" description="Polar residues" evidence="1">
    <location>
        <begin position="1"/>
        <end position="10"/>
    </location>
</feature>
<evidence type="ECO:0000313" key="2">
    <source>
        <dbReference type="EMBL" id="KAJ5341506.1"/>
    </source>
</evidence>
<dbReference type="Proteomes" id="UP001148299">
    <property type="component" value="Unassembled WGS sequence"/>
</dbReference>
<reference evidence="2" key="1">
    <citation type="submission" date="2022-12" db="EMBL/GenBank/DDBJ databases">
        <authorList>
            <person name="Petersen C."/>
        </authorList>
    </citation>
    <scope>NUCLEOTIDE SEQUENCE</scope>
    <source>
        <strain evidence="2">IBT 35675</strain>
    </source>
</reference>
<name>A0A9W9QNP8_PENBR</name>